<feature type="transmembrane region" description="Helical" evidence="8">
    <location>
        <begin position="513"/>
        <end position="534"/>
    </location>
</feature>
<name>A0A4Z0BEY7_9BURK</name>
<feature type="transmembrane region" description="Helical" evidence="8">
    <location>
        <begin position="49"/>
        <end position="72"/>
    </location>
</feature>
<feature type="transmembrane region" description="Helical" evidence="8">
    <location>
        <begin position="305"/>
        <end position="328"/>
    </location>
</feature>
<dbReference type="EMBL" id="SMLL01000007">
    <property type="protein sequence ID" value="TFY97241.1"/>
    <property type="molecule type" value="Genomic_DNA"/>
</dbReference>
<reference evidence="10 11" key="1">
    <citation type="submission" date="2019-03" db="EMBL/GenBank/DDBJ databases">
        <title>Ramlibacter rhizophilus CCTCC AB2015357, whole genome shotgun sequence.</title>
        <authorList>
            <person name="Zhang X."/>
            <person name="Feng G."/>
            <person name="Zhu H."/>
        </authorList>
    </citation>
    <scope>NUCLEOTIDE SEQUENCE [LARGE SCALE GENOMIC DNA]</scope>
    <source>
        <strain evidence="10 11">CCTCC AB2015357</strain>
    </source>
</reference>
<dbReference type="PANTHER" id="PTHR11827:SF72">
    <property type="entry name" value="GH08340P"/>
    <property type="match status" value="1"/>
</dbReference>
<dbReference type="Proteomes" id="UP000297564">
    <property type="component" value="Unassembled WGS sequence"/>
</dbReference>
<keyword evidence="3" id="KW-0813">Transport</keyword>
<feature type="transmembrane region" description="Helical" evidence="8">
    <location>
        <begin position="127"/>
        <end position="149"/>
    </location>
</feature>
<dbReference type="InterPro" id="IPR004841">
    <property type="entry name" value="AA-permease/SLC12A_dom"/>
</dbReference>
<dbReference type="Gene3D" id="1.20.1740.10">
    <property type="entry name" value="Amino acid/polyamine transporter I"/>
    <property type="match status" value="1"/>
</dbReference>
<dbReference type="InterPro" id="IPR004842">
    <property type="entry name" value="SLC12A_fam"/>
</dbReference>
<dbReference type="OrthoDB" id="9762947at2"/>
<feature type="transmembrane region" description="Helical" evidence="8">
    <location>
        <begin position="268"/>
        <end position="293"/>
    </location>
</feature>
<accession>A0A4Z0BEY7</accession>
<feature type="transmembrane region" description="Helical" evidence="8">
    <location>
        <begin position="231"/>
        <end position="248"/>
    </location>
</feature>
<organism evidence="10 11">
    <name type="scientific">Ramlibacter rhizophilus</name>
    <dbReference type="NCBI Taxonomy" id="1781167"/>
    <lineage>
        <taxon>Bacteria</taxon>
        <taxon>Pseudomonadati</taxon>
        <taxon>Pseudomonadota</taxon>
        <taxon>Betaproteobacteria</taxon>
        <taxon>Burkholderiales</taxon>
        <taxon>Comamonadaceae</taxon>
        <taxon>Ramlibacter</taxon>
    </lineage>
</organism>
<dbReference type="PANTHER" id="PTHR11827">
    <property type="entry name" value="SOLUTE CARRIER FAMILY 12, CATION COTRANSPORTERS"/>
    <property type="match status" value="1"/>
</dbReference>
<feature type="region of interest" description="Disordered" evidence="7">
    <location>
        <begin position="1"/>
        <end position="39"/>
    </location>
</feature>
<evidence type="ECO:0000256" key="6">
    <source>
        <dbReference type="ARBA" id="ARBA00023136"/>
    </source>
</evidence>
<evidence type="ECO:0000259" key="9">
    <source>
        <dbReference type="Pfam" id="PF00324"/>
    </source>
</evidence>
<keyword evidence="4 8" id="KW-0812">Transmembrane</keyword>
<comment type="caution">
    <text evidence="10">The sequence shown here is derived from an EMBL/GenBank/DDBJ whole genome shotgun (WGS) entry which is preliminary data.</text>
</comment>
<comment type="similarity">
    <text evidence="2">Belongs to the SLC12A transporter family.</text>
</comment>
<dbReference type="AlphaFoldDB" id="A0A4Z0BEY7"/>
<proteinExistence type="inferred from homology"/>
<dbReference type="GO" id="GO:0016020">
    <property type="term" value="C:membrane"/>
    <property type="evidence" value="ECO:0007669"/>
    <property type="project" value="UniProtKB-SubCell"/>
</dbReference>
<dbReference type="GO" id="GO:0015377">
    <property type="term" value="F:chloride:monoatomic cation symporter activity"/>
    <property type="evidence" value="ECO:0007669"/>
    <property type="project" value="InterPro"/>
</dbReference>
<evidence type="ECO:0000256" key="3">
    <source>
        <dbReference type="ARBA" id="ARBA00022448"/>
    </source>
</evidence>
<evidence type="ECO:0000256" key="5">
    <source>
        <dbReference type="ARBA" id="ARBA00022989"/>
    </source>
</evidence>
<evidence type="ECO:0000256" key="7">
    <source>
        <dbReference type="SAM" id="MobiDB-lite"/>
    </source>
</evidence>
<evidence type="ECO:0000256" key="4">
    <source>
        <dbReference type="ARBA" id="ARBA00022692"/>
    </source>
</evidence>
<keyword evidence="6 8" id="KW-0472">Membrane</keyword>
<dbReference type="Pfam" id="PF00324">
    <property type="entry name" value="AA_permease"/>
    <property type="match status" value="1"/>
</dbReference>
<gene>
    <name evidence="10" type="ORF">EZ242_17060</name>
</gene>
<feature type="transmembrane region" description="Helical" evidence="8">
    <location>
        <begin position="382"/>
        <end position="403"/>
    </location>
</feature>
<evidence type="ECO:0000256" key="8">
    <source>
        <dbReference type="SAM" id="Phobius"/>
    </source>
</evidence>
<feature type="domain" description="Amino acid permease/ SLC12A" evidence="9">
    <location>
        <begin position="55"/>
        <end position="501"/>
    </location>
</feature>
<evidence type="ECO:0000256" key="2">
    <source>
        <dbReference type="ARBA" id="ARBA00010593"/>
    </source>
</evidence>
<feature type="transmembrane region" description="Helical" evidence="8">
    <location>
        <begin position="424"/>
        <end position="455"/>
    </location>
</feature>
<keyword evidence="5 8" id="KW-1133">Transmembrane helix</keyword>
<feature type="transmembrane region" description="Helical" evidence="8">
    <location>
        <begin position="169"/>
        <end position="186"/>
    </location>
</feature>
<protein>
    <submittedName>
        <fullName evidence="10">Amino acid permease</fullName>
    </submittedName>
</protein>
<feature type="transmembrane region" description="Helical" evidence="8">
    <location>
        <begin position="192"/>
        <end position="211"/>
    </location>
</feature>
<evidence type="ECO:0000256" key="1">
    <source>
        <dbReference type="ARBA" id="ARBA00004141"/>
    </source>
</evidence>
<evidence type="ECO:0000313" key="10">
    <source>
        <dbReference type="EMBL" id="TFY97241.1"/>
    </source>
</evidence>
<keyword evidence="11" id="KW-1185">Reference proteome</keyword>
<comment type="subcellular location">
    <subcellularLocation>
        <location evidence="1">Membrane</location>
        <topology evidence="1">Multi-pass membrane protein</topology>
    </subcellularLocation>
</comment>
<evidence type="ECO:0000313" key="11">
    <source>
        <dbReference type="Proteomes" id="UP000297564"/>
    </source>
</evidence>
<feature type="transmembrane region" description="Helical" evidence="8">
    <location>
        <begin position="84"/>
        <end position="107"/>
    </location>
</feature>
<dbReference type="FunFam" id="1.20.1740.10:FF:000013">
    <property type="entry name" value="Solute carrier family 12 member"/>
    <property type="match status" value="1"/>
</dbReference>
<sequence>MSSWPQDDTRRSCPAGVAGDTPPLPSPRDARVPSTSTTLPLPPAAGARLGTFAGVFTPSILTILGIVLFLRLGYIVGGSGLAQALLVLAAAHVITVLTALSVAAIATNLQVRAGGDYYLISRTLGPGFGAAIGLVLFLAQAVSIGFYAIGFAEALAPLVLPGHAWAPRAIALAAVGALGLLAWRGADLATRFQYVVMVLLVAGIAVFVAGAAGRWDASTLLANWPAPRDSLPFWVAFAIFFPAVTGFTQGVSMSGDLAAPGRSIPSGVLGAVGVSALVYLACALLFAAALPAAELRGEGFAMRELALWGPLIDLGVMAATLSSALASFMGAPRILQSLASDGIFRWLAPFAAVNPADSNPRRAVGPTLLVAAGIVALGDLNLVASVVSMFFLVSYGLLNYATWHEARSSSPSFRPTFRFYDRRLGLAGALACLGAMLAVDLRAGVVATLIVYAIYRWVERQDLAVQWSDGRRAYHLQLAREHLLEAAAEPEHARAWRPQLLVFSDSPQRRARLLAFASWVEGGAGMTTVVRLLAGDRRDVVSQRQQEAEQLAAEIRDADSTAFPLVVVGDDADSMLSSVVQSAGIGPMRTNTVVANWPVGENKQFYDSLGVGGFGERVATAFRLGANLLLLDATDEEWTALSTRAAAQRTIDVWWQDSPSGELMLLLAYLSTRSTDWHEARIRLLASPAPGASDEACGRELEERLEQVRIPAEVVIVPTPSESVVVQASRGSDLVFLPFRVHAGRFYSPFGWEVGPATRHLPITVLCLAAQEIDLEAEPDDGVAPAPTASAQ</sequence>